<dbReference type="Gene3D" id="3.30.70.330">
    <property type="match status" value="3"/>
</dbReference>
<dbReference type="PANTHER" id="PTHR47640:SF48">
    <property type="entry name" value="POLYADENYLATE-BINDING PROTEIN RBP45B"/>
    <property type="match status" value="1"/>
</dbReference>
<accession>A0A8J5FP87</accession>
<feature type="domain" description="RRM" evidence="8">
    <location>
        <begin position="89"/>
        <end position="169"/>
    </location>
</feature>
<dbReference type="AlphaFoldDB" id="A0A8J5FP87"/>
<gene>
    <name evidence="9" type="ORF">ZIOFF_060534</name>
</gene>
<keyword evidence="4" id="KW-0539">Nucleus</keyword>
<dbReference type="GO" id="GO:0003729">
    <property type="term" value="F:mRNA binding"/>
    <property type="evidence" value="ECO:0007669"/>
    <property type="project" value="InterPro"/>
</dbReference>
<comment type="subcellular location">
    <subcellularLocation>
        <location evidence="1">Nucleus</location>
    </subcellularLocation>
</comment>
<dbReference type="Pfam" id="PF00076">
    <property type="entry name" value="RRM_1"/>
    <property type="match status" value="3"/>
</dbReference>
<dbReference type="Proteomes" id="UP000734854">
    <property type="component" value="Unassembled WGS sequence"/>
</dbReference>
<evidence type="ECO:0000256" key="2">
    <source>
        <dbReference type="ARBA" id="ARBA00022737"/>
    </source>
</evidence>
<dbReference type="InterPro" id="IPR035979">
    <property type="entry name" value="RBD_domain_sf"/>
</dbReference>
<keyword evidence="10" id="KW-1185">Reference proteome</keyword>
<name>A0A8J5FP87_ZINOF</name>
<dbReference type="PROSITE" id="PS50102">
    <property type="entry name" value="RRM"/>
    <property type="match status" value="3"/>
</dbReference>
<evidence type="ECO:0000313" key="9">
    <source>
        <dbReference type="EMBL" id="KAG6483834.1"/>
    </source>
</evidence>
<feature type="region of interest" description="Disordered" evidence="7">
    <location>
        <begin position="1"/>
        <end position="53"/>
    </location>
</feature>
<evidence type="ECO:0000256" key="1">
    <source>
        <dbReference type="ARBA" id="ARBA00004123"/>
    </source>
</evidence>
<dbReference type="PANTHER" id="PTHR47640">
    <property type="entry name" value="TRNA SELENOCYSTEINE 1-ASSOCIATED PROTEIN 1-RELATED-RELATED"/>
    <property type="match status" value="1"/>
</dbReference>
<evidence type="ECO:0000259" key="8">
    <source>
        <dbReference type="PROSITE" id="PS50102"/>
    </source>
</evidence>
<organism evidence="9 10">
    <name type="scientific">Zingiber officinale</name>
    <name type="common">Ginger</name>
    <name type="synonym">Amomum zingiber</name>
    <dbReference type="NCBI Taxonomy" id="94328"/>
    <lineage>
        <taxon>Eukaryota</taxon>
        <taxon>Viridiplantae</taxon>
        <taxon>Streptophyta</taxon>
        <taxon>Embryophyta</taxon>
        <taxon>Tracheophyta</taxon>
        <taxon>Spermatophyta</taxon>
        <taxon>Magnoliopsida</taxon>
        <taxon>Liliopsida</taxon>
        <taxon>Zingiberales</taxon>
        <taxon>Zingiberaceae</taxon>
        <taxon>Zingiber</taxon>
    </lineage>
</organism>
<sequence length="477" mass="53092">MMQPAGGMGQGAMGDQQHQGQQWASMPPPPSQAQYYQMQPPPPMWNNQPSQVPPPVPYHAPPQVPYQATPPVPMMTSAVPQPASADEIRTLWMGDLQYWMDENYLYGCFAHTGEVVSVKVIRNKQTGQSEGYGFIEFITHAAAERVLQTYNGQMMPNIEQTFRLNWATCGAGERRGDDGVDYTIFVGDLAADVTDYLLQETFKNRYPSVKGAKIVTDKLTGRSKGFGFVRFGDPNEQSSALSDMNGVYCSTRPMRIGPAANKKNLGSQQYSADVRPVVSLMVPFLVLTRIFKELNLTMIQTIPLWIFVGGLDPNITDDLLRQAFSVYGELLYVKIPVGKRCGFVQFANRASAEEALRQLNGTLLGGQNVRLSWGRSPANKQPQQDPNQWNGNYYGYTQSYETYGYAPAPQDPNTYGYAAYAGYNYQQQQPQYGMVGGKFDIDLLRLLNGLRKPCGIWDPIPANESCALSTLMPGRIF</sequence>
<comment type="caution">
    <text evidence="9">The sequence shown here is derived from an EMBL/GenBank/DDBJ whole genome shotgun (WGS) entry which is preliminary data.</text>
</comment>
<comment type="similarity">
    <text evidence="5">Belongs to the polyadenylate-binding RBP45 family.</text>
</comment>
<keyword evidence="3 6" id="KW-0694">RNA-binding</keyword>
<dbReference type="FunFam" id="3.30.70.330:FF:000103">
    <property type="entry name" value="Polyadenylate-binding protein RBP47B"/>
    <property type="match status" value="1"/>
</dbReference>
<dbReference type="SMART" id="SM00360">
    <property type="entry name" value="RRM"/>
    <property type="match status" value="3"/>
</dbReference>
<feature type="domain" description="RRM" evidence="8">
    <location>
        <begin position="304"/>
        <end position="376"/>
    </location>
</feature>
<dbReference type="InterPro" id="IPR000504">
    <property type="entry name" value="RRM_dom"/>
</dbReference>
<evidence type="ECO:0000256" key="4">
    <source>
        <dbReference type="ARBA" id="ARBA00023242"/>
    </source>
</evidence>
<reference evidence="9 10" key="1">
    <citation type="submission" date="2020-08" db="EMBL/GenBank/DDBJ databases">
        <title>Plant Genome Project.</title>
        <authorList>
            <person name="Zhang R.-G."/>
        </authorList>
    </citation>
    <scope>NUCLEOTIDE SEQUENCE [LARGE SCALE GENOMIC DNA]</scope>
    <source>
        <tissue evidence="9">Rhizome</tissue>
    </source>
</reference>
<evidence type="ECO:0000313" key="10">
    <source>
        <dbReference type="Proteomes" id="UP000734854"/>
    </source>
</evidence>
<dbReference type="CDD" id="cd12344">
    <property type="entry name" value="RRM1_SECp43_like"/>
    <property type="match status" value="1"/>
</dbReference>
<feature type="compositionally biased region" description="Gly residues" evidence="7">
    <location>
        <begin position="1"/>
        <end position="12"/>
    </location>
</feature>
<evidence type="ECO:0000256" key="6">
    <source>
        <dbReference type="PROSITE-ProRule" id="PRU00176"/>
    </source>
</evidence>
<dbReference type="CDD" id="cd12345">
    <property type="entry name" value="RRM2_SECp43_like"/>
    <property type="match status" value="1"/>
</dbReference>
<dbReference type="InterPro" id="IPR012677">
    <property type="entry name" value="Nucleotide-bd_a/b_plait_sf"/>
</dbReference>
<dbReference type="GO" id="GO:0005634">
    <property type="term" value="C:nucleus"/>
    <property type="evidence" value="ECO:0007669"/>
    <property type="project" value="UniProtKB-SubCell"/>
</dbReference>
<protein>
    <recommendedName>
        <fullName evidence="8">RRM domain-containing protein</fullName>
    </recommendedName>
</protein>
<dbReference type="SUPFAM" id="SSF54928">
    <property type="entry name" value="RNA-binding domain, RBD"/>
    <property type="match status" value="3"/>
</dbReference>
<dbReference type="FunFam" id="3.30.70.330:FF:000236">
    <property type="entry name" value="Polyadenylate-binding protein RBP45C"/>
    <property type="match status" value="1"/>
</dbReference>
<feature type="domain" description="RRM" evidence="8">
    <location>
        <begin position="182"/>
        <end position="261"/>
    </location>
</feature>
<evidence type="ECO:0000256" key="3">
    <source>
        <dbReference type="ARBA" id="ARBA00022884"/>
    </source>
</evidence>
<dbReference type="GO" id="GO:0005829">
    <property type="term" value="C:cytosol"/>
    <property type="evidence" value="ECO:0007669"/>
    <property type="project" value="TreeGrafter"/>
</dbReference>
<evidence type="ECO:0000256" key="7">
    <source>
        <dbReference type="SAM" id="MobiDB-lite"/>
    </source>
</evidence>
<dbReference type="EMBL" id="JACMSC010000016">
    <property type="protein sequence ID" value="KAG6483834.1"/>
    <property type="molecule type" value="Genomic_DNA"/>
</dbReference>
<keyword evidence="2" id="KW-0677">Repeat</keyword>
<evidence type="ECO:0000256" key="5">
    <source>
        <dbReference type="ARBA" id="ARBA00061708"/>
    </source>
</evidence>
<feature type="compositionally biased region" description="Low complexity" evidence="7">
    <location>
        <begin position="13"/>
        <end position="25"/>
    </location>
</feature>
<dbReference type="InterPro" id="IPR050825">
    <property type="entry name" value="RBM42_RBP45_47-like"/>
</dbReference>
<proteinExistence type="inferred from homology"/>